<sequence>MMACGVRLSLYGMFMRFVGDPVTIAIGAFAMGLKSNNFRIAIVQAEQCEAINRFTCYYILLFFTFHFTSVVDPYDMTFRFLGGEVIAKAVVVSP</sequence>
<evidence type="ECO:0000313" key="4">
    <source>
        <dbReference type="Proteomes" id="UP001632038"/>
    </source>
</evidence>
<dbReference type="PANTHER" id="PTHR31752:SF2">
    <property type="entry name" value="AUXIN EFFLUX CARRIER COMPONENT 5"/>
    <property type="match status" value="1"/>
</dbReference>
<dbReference type="Proteomes" id="UP001632038">
    <property type="component" value="Unassembled WGS sequence"/>
</dbReference>
<keyword evidence="2" id="KW-1133">Transmembrane helix</keyword>
<name>A0ABD3EI91_9LAMI</name>
<feature type="transmembrane region" description="Helical" evidence="2">
    <location>
        <begin position="12"/>
        <end position="33"/>
    </location>
</feature>
<dbReference type="PANTHER" id="PTHR31752">
    <property type="entry name" value="AUXIN EFFLUX CARRIER COMPONENT 1B-RELATED"/>
    <property type="match status" value="1"/>
</dbReference>
<proteinExistence type="predicted"/>
<protein>
    <submittedName>
        <fullName evidence="3">Uncharacterized protein</fullName>
    </submittedName>
</protein>
<dbReference type="InterPro" id="IPR051107">
    <property type="entry name" value="Auxin_Efflux_Carrier"/>
</dbReference>
<evidence type="ECO:0000256" key="2">
    <source>
        <dbReference type="SAM" id="Phobius"/>
    </source>
</evidence>
<feature type="transmembrane region" description="Helical" evidence="2">
    <location>
        <begin position="54"/>
        <end position="71"/>
    </location>
</feature>
<organism evidence="3 4">
    <name type="scientific">Castilleja foliolosa</name>
    <dbReference type="NCBI Taxonomy" id="1961234"/>
    <lineage>
        <taxon>Eukaryota</taxon>
        <taxon>Viridiplantae</taxon>
        <taxon>Streptophyta</taxon>
        <taxon>Embryophyta</taxon>
        <taxon>Tracheophyta</taxon>
        <taxon>Spermatophyta</taxon>
        <taxon>Magnoliopsida</taxon>
        <taxon>eudicotyledons</taxon>
        <taxon>Gunneridae</taxon>
        <taxon>Pentapetalae</taxon>
        <taxon>asterids</taxon>
        <taxon>lamiids</taxon>
        <taxon>Lamiales</taxon>
        <taxon>Orobanchaceae</taxon>
        <taxon>Pedicularideae</taxon>
        <taxon>Castillejinae</taxon>
        <taxon>Castilleja</taxon>
    </lineage>
</organism>
<evidence type="ECO:0000256" key="1">
    <source>
        <dbReference type="ARBA" id="ARBA00022448"/>
    </source>
</evidence>
<dbReference type="AlphaFoldDB" id="A0ABD3EI91"/>
<keyword evidence="4" id="KW-1185">Reference proteome</keyword>
<keyword evidence="1" id="KW-0813">Transport</keyword>
<evidence type="ECO:0000313" key="3">
    <source>
        <dbReference type="EMBL" id="KAL3653911.1"/>
    </source>
</evidence>
<comment type="caution">
    <text evidence="3">The sequence shown here is derived from an EMBL/GenBank/DDBJ whole genome shotgun (WGS) entry which is preliminary data.</text>
</comment>
<keyword evidence="2" id="KW-0472">Membrane</keyword>
<accession>A0ABD3EI91</accession>
<gene>
    <name evidence="3" type="ORF">CASFOL_003592</name>
</gene>
<reference evidence="4" key="1">
    <citation type="journal article" date="2024" name="IScience">
        <title>Strigolactones Initiate the Formation of Haustorium-like Structures in Castilleja.</title>
        <authorList>
            <person name="Buerger M."/>
            <person name="Peterson D."/>
            <person name="Chory J."/>
        </authorList>
    </citation>
    <scope>NUCLEOTIDE SEQUENCE [LARGE SCALE GENOMIC DNA]</scope>
</reference>
<keyword evidence="2" id="KW-0812">Transmembrane</keyword>
<dbReference type="EMBL" id="JAVIJP010000005">
    <property type="protein sequence ID" value="KAL3653911.1"/>
    <property type="molecule type" value="Genomic_DNA"/>
</dbReference>